<dbReference type="Proteomes" id="UP001209878">
    <property type="component" value="Unassembled WGS sequence"/>
</dbReference>
<dbReference type="AlphaFoldDB" id="A0AAD9L170"/>
<evidence type="ECO:0000256" key="1">
    <source>
        <dbReference type="SAM" id="MobiDB-lite"/>
    </source>
</evidence>
<feature type="compositionally biased region" description="Basic and acidic residues" evidence="1">
    <location>
        <begin position="28"/>
        <end position="41"/>
    </location>
</feature>
<proteinExistence type="predicted"/>
<evidence type="ECO:0000313" key="3">
    <source>
        <dbReference type="Proteomes" id="UP001209878"/>
    </source>
</evidence>
<dbReference type="PROSITE" id="PS50096">
    <property type="entry name" value="IQ"/>
    <property type="match status" value="1"/>
</dbReference>
<dbReference type="EMBL" id="JAODUO010000411">
    <property type="protein sequence ID" value="KAK2181100.1"/>
    <property type="molecule type" value="Genomic_DNA"/>
</dbReference>
<organism evidence="2 3">
    <name type="scientific">Ridgeia piscesae</name>
    <name type="common">Tubeworm</name>
    <dbReference type="NCBI Taxonomy" id="27915"/>
    <lineage>
        <taxon>Eukaryota</taxon>
        <taxon>Metazoa</taxon>
        <taxon>Spiralia</taxon>
        <taxon>Lophotrochozoa</taxon>
        <taxon>Annelida</taxon>
        <taxon>Polychaeta</taxon>
        <taxon>Sedentaria</taxon>
        <taxon>Canalipalpata</taxon>
        <taxon>Sabellida</taxon>
        <taxon>Siboglinidae</taxon>
        <taxon>Ridgeia</taxon>
    </lineage>
</organism>
<feature type="compositionally biased region" description="Polar residues" evidence="1">
    <location>
        <begin position="51"/>
        <end position="60"/>
    </location>
</feature>
<evidence type="ECO:0000313" key="2">
    <source>
        <dbReference type="EMBL" id="KAK2181100.1"/>
    </source>
</evidence>
<gene>
    <name evidence="2" type="ORF">NP493_411g02095</name>
</gene>
<protein>
    <submittedName>
        <fullName evidence="2">Uncharacterized protein</fullName>
    </submittedName>
</protein>
<comment type="caution">
    <text evidence="2">The sequence shown here is derived from an EMBL/GenBank/DDBJ whole genome shotgun (WGS) entry which is preliminary data.</text>
</comment>
<feature type="region of interest" description="Disordered" evidence="1">
    <location>
        <begin position="28"/>
        <end position="98"/>
    </location>
</feature>
<feature type="compositionally biased region" description="Acidic residues" evidence="1">
    <location>
        <begin position="78"/>
        <end position="98"/>
    </location>
</feature>
<sequence>MERAAETVKRAIQGYVARKRYEAMKRTLSEDASEDIHHSDDLSVIPEEDSQMSPRSNGSVPLTECEVVAIADGGTDEHNEDAENEASELDTDDDLEDM</sequence>
<accession>A0AAD9L170</accession>
<keyword evidence="3" id="KW-1185">Reference proteome</keyword>
<name>A0AAD9L170_RIDPI</name>
<reference evidence="2" key="1">
    <citation type="journal article" date="2023" name="Mol. Biol. Evol.">
        <title>Third-Generation Sequencing Reveals the Adaptive Role of the Epigenome in Three Deep-Sea Polychaetes.</title>
        <authorList>
            <person name="Perez M."/>
            <person name="Aroh O."/>
            <person name="Sun Y."/>
            <person name="Lan Y."/>
            <person name="Juniper S.K."/>
            <person name="Young C.R."/>
            <person name="Angers B."/>
            <person name="Qian P.Y."/>
        </authorList>
    </citation>
    <scope>NUCLEOTIDE SEQUENCE</scope>
    <source>
        <strain evidence="2">R07B-5</strain>
    </source>
</reference>